<reference evidence="5 6" key="1">
    <citation type="submission" date="2020-02" db="EMBL/GenBank/DDBJ databases">
        <authorList>
            <person name="Ferguson B K."/>
        </authorList>
    </citation>
    <scope>NUCLEOTIDE SEQUENCE [LARGE SCALE GENOMIC DNA]</scope>
</reference>
<dbReference type="EMBL" id="CADCXU010025104">
    <property type="protein sequence ID" value="CAB0012223.1"/>
    <property type="molecule type" value="Genomic_DNA"/>
</dbReference>
<dbReference type="GO" id="GO:0005634">
    <property type="term" value="C:nucleus"/>
    <property type="evidence" value="ECO:0007669"/>
    <property type="project" value="TreeGrafter"/>
</dbReference>
<evidence type="ECO:0000313" key="6">
    <source>
        <dbReference type="Proteomes" id="UP000479000"/>
    </source>
</evidence>
<evidence type="ECO:0000256" key="1">
    <source>
        <dbReference type="ARBA" id="ARBA00010144"/>
    </source>
</evidence>
<dbReference type="GO" id="GO:0008270">
    <property type="term" value="F:zinc ion binding"/>
    <property type="evidence" value="ECO:0007669"/>
    <property type="project" value="UniProtKB-KW"/>
</dbReference>
<comment type="similarity">
    <text evidence="1">Belongs to the Elbow/Noc family.</text>
</comment>
<dbReference type="InterPro" id="IPR051520">
    <property type="entry name" value="Elbow/Noc_ZnFinger"/>
</dbReference>
<keyword evidence="6" id="KW-1185">Reference proteome</keyword>
<proteinExistence type="inferred from homology"/>
<evidence type="ECO:0000256" key="4">
    <source>
        <dbReference type="ARBA" id="ARBA00022833"/>
    </source>
</evidence>
<evidence type="ECO:0000256" key="3">
    <source>
        <dbReference type="ARBA" id="ARBA00022771"/>
    </source>
</evidence>
<protein>
    <submittedName>
        <fullName evidence="5">Uncharacterized protein</fullName>
    </submittedName>
</protein>
<gene>
    <name evidence="5" type="ORF">NTEN_LOCUS16989</name>
</gene>
<accession>A0A6H5H7D9</accession>
<keyword evidence="2" id="KW-0479">Metal-binding</keyword>
<keyword evidence="4" id="KW-0862">Zinc</keyword>
<dbReference type="AlphaFoldDB" id="A0A6H5H7D9"/>
<sequence>MVVLENSDIMTSSSGHQYLQPDYLSPLPTTLDAKKSPLALLAQTCSQIGADTPNSKPIISTLDKPKKSAERASATPPKPSESRNGNGLAFKPYEMNVLSTNRTSPMTASPQLTKKPETPRPASKPSSEPEDVKRRTPSRKSASPKDEKSTTPDKSSDRGASPIIRSGLEVLHGSSHPKDMPLGFKPPFGLGLPPGCCPPGMEVNPAFRPPLAGHMMYPGPYVSYARVKTPGGGEALVPVCKDPYCGGCQLGMQHALMAGGQCPAGCTQCEHQKYLASALMPHPLSYVGRPYVCNWIAGESYCGKRFTSSEELLSHLRSHTADSSSPLLNHLRYPNPPLSPLSSAAAAAAAARYHPYAGKPGSMPASAAAAALASPFSAFNPTLAPYYAPYLYGQRIGAAVHP</sequence>
<dbReference type="Gene3D" id="3.30.160.60">
    <property type="entry name" value="Classic Zinc Finger"/>
    <property type="match status" value="1"/>
</dbReference>
<dbReference type="PROSITE" id="PS50157">
    <property type="entry name" value="ZINC_FINGER_C2H2_2"/>
    <property type="match status" value="1"/>
</dbReference>
<dbReference type="InterPro" id="IPR013087">
    <property type="entry name" value="Znf_C2H2_type"/>
</dbReference>
<dbReference type="Proteomes" id="UP000479000">
    <property type="component" value="Unassembled WGS sequence"/>
</dbReference>
<name>A0A6H5H7D9_9HEMI</name>
<dbReference type="PANTHER" id="PTHR12522:SF5">
    <property type="entry name" value="ZINC FINGER PROTEIN NOC"/>
    <property type="match status" value="1"/>
</dbReference>
<organism evidence="5 6">
    <name type="scientific">Nesidiocoris tenuis</name>
    <dbReference type="NCBI Taxonomy" id="355587"/>
    <lineage>
        <taxon>Eukaryota</taxon>
        <taxon>Metazoa</taxon>
        <taxon>Ecdysozoa</taxon>
        <taxon>Arthropoda</taxon>
        <taxon>Hexapoda</taxon>
        <taxon>Insecta</taxon>
        <taxon>Pterygota</taxon>
        <taxon>Neoptera</taxon>
        <taxon>Paraneoptera</taxon>
        <taxon>Hemiptera</taxon>
        <taxon>Heteroptera</taxon>
        <taxon>Panheteroptera</taxon>
        <taxon>Cimicomorpha</taxon>
        <taxon>Miridae</taxon>
        <taxon>Dicyphina</taxon>
        <taxon>Nesidiocoris</taxon>
    </lineage>
</organism>
<dbReference type="OrthoDB" id="10054079at2759"/>
<keyword evidence="3" id="KW-0863">Zinc-finger</keyword>
<evidence type="ECO:0000256" key="2">
    <source>
        <dbReference type="ARBA" id="ARBA00022723"/>
    </source>
</evidence>
<dbReference type="PANTHER" id="PTHR12522">
    <property type="entry name" value="ZINC-FINGER PROTEIN NOLZ1-RELATED"/>
    <property type="match status" value="1"/>
</dbReference>
<evidence type="ECO:0000313" key="5">
    <source>
        <dbReference type="EMBL" id="CAB0012223.1"/>
    </source>
</evidence>
<dbReference type="GO" id="GO:0045892">
    <property type="term" value="P:negative regulation of DNA-templated transcription"/>
    <property type="evidence" value="ECO:0007669"/>
    <property type="project" value="TreeGrafter"/>
</dbReference>